<dbReference type="GO" id="GO:0019346">
    <property type="term" value="P:transsulfuration"/>
    <property type="evidence" value="ECO:0007669"/>
    <property type="project" value="InterPro"/>
</dbReference>
<dbReference type="InterPro" id="IPR015421">
    <property type="entry name" value="PyrdxlP-dep_Trfase_major"/>
</dbReference>
<comment type="cofactor">
    <cofactor evidence="1 3 5">
        <name>pyridoxal 5'-phosphate</name>
        <dbReference type="ChEBI" id="CHEBI:597326"/>
    </cofactor>
</comment>
<dbReference type="PANTHER" id="PTHR11808">
    <property type="entry name" value="TRANS-SULFURATION ENZYME FAMILY MEMBER"/>
    <property type="match status" value="1"/>
</dbReference>
<comment type="subunit">
    <text evidence="3">Homotetramer.</text>
</comment>
<proteinExistence type="inferred from homology"/>
<comment type="similarity">
    <text evidence="3">Belongs to the trans-sulfuration enzymes family. MetZ subfamily.</text>
</comment>
<keyword evidence="3" id="KW-0486">Methionine biosynthesis</keyword>
<dbReference type="PROSITE" id="PS00868">
    <property type="entry name" value="CYS_MET_METAB_PP"/>
    <property type="match status" value="1"/>
</dbReference>
<protein>
    <recommendedName>
        <fullName evidence="3">O-succinylhomoserine sulfhydrylase</fullName>
        <shortName evidence="3">OSH sulfhydrylase</shortName>
        <shortName evidence="3">OSHS sulfhydrylase</shortName>
        <ecNumber evidence="3">2.5.1.-</ecNumber>
    </recommendedName>
</protein>
<name>A0A0A0BDM1_9GAMM</name>
<dbReference type="CDD" id="cd00614">
    <property type="entry name" value="CGS_like"/>
    <property type="match status" value="1"/>
</dbReference>
<dbReference type="STRING" id="392484.LP43_2506"/>
<evidence type="ECO:0000256" key="4">
    <source>
        <dbReference type="PIRSR" id="PIRSR001434-2"/>
    </source>
</evidence>
<dbReference type="InterPro" id="IPR000277">
    <property type="entry name" value="Cys/Met-Metab_PyrdxlP-dep_enz"/>
</dbReference>
<feature type="modified residue" description="N6-(pyridoxal phosphate)lysine" evidence="3 4">
    <location>
        <position position="210"/>
    </location>
</feature>
<dbReference type="InterPro" id="IPR015424">
    <property type="entry name" value="PyrdxlP-dep_Trfase"/>
</dbReference>
<dbReference type="EC" id="2.5.1.-" evidence="3"/>
<dbReference type="GO" id="GO:0030170">
    <property type="term" value="F:pyridoxal phosphate binding"/>
    <property type="evidence" value="ECO:0007669"/>
    <property type="project" value="UniProtKB-UniRule"/>
</dbReference>
<dbReference type="RefSeq" id="WP_036315909.1">
    <property type="nucleotide sequence ID" value="NZ_JRQD01000008.1"/>
</dbReference>
<comment type="function">
    <text evidence="3">Catalyzes the formation of L-homocysteine from O-succinyl-L-homoserine (OSHS) and hydrogen sulfide.</text>
</comment>
<evidence type="ECO:0000256" key="2">
    <source>
        <dbReference type="ARBA" id="ARBA00022898"/>
    </source>
</evidence>
<accession>A0A0A0BDM1</accession>
<dbReference type="AlphaFoldDB" id="A0A0A0BDM1"/>
<evidence type="ECO:0000313" key="6">
    <source>
        <dbReference type="EMBL" id="KGM05757.1"/>
    </source>
</evidence>
<dbReference type="NCBIfam" id="TIGR01325">
    <property type="entry name" value="O_suc_HS_sulf"/>
    <property type="match status" value="1"/>
</dbReference>
<sequence length="395" mass="42847">MTDTFKDKGFATKAVRVGHRRTAESEQSEPIFPTSSFVFDSAEQAAARFSGDEPGNIYSRFTNPTVRTFEERLAALEGGESAVATSSGMSAILSTMMGLLESGDHIVSSMSIFGTTRVLFDKYLSKFGINTDYVKLSDLDDWKRAITPETKMLFLETPSNPLNEIADLEALSALAKEHDCLLVVDNCFCTPALQKPLDFGVDIVVHSATKYIDGQGRCIGGAVVGDAEKVGEEIYGFLRTAGPTMSPFNAWTFLKGLETLDLRMKAHSSSALDLAQWLEQQAAVSRVFYAGLPTHPQHELAKKQQSAFGGIIAFEIKGGQQDAWKMINALEWISITANLGDSKTTITHPATTTHGRLSPEAKALAGITDGMLRISVGLESVDDIKTDLTLGFSQL</sequence>
<evidence type="ECO:0000256" key="5">
    <source>
        <dbReference type="RuleBase" id="RU362118"/>
    </source>
</evidence>
<keyword evidence="3" id="KW-0028">Amino-acid biosynthesis</keyword>
<dbReference type="GO" id="GO:0016765">
    <property type="term" value="F:transferase activity, transferring alkyl or aryl (other than methyl) groups"/>
    <property type="evidence" value="ECO:0007669"/>
    <property type="project" value="UniProtKB-UniRule"/>
</dbReference>
<evidence type="ECO:0000313" key="7">
    <source>
        <dbReference type="Proteomes" id="UP000029999"/>
    </source>
</evidence>
<dbReference type="Gene3D" id="3.40.640.10">
    <property type="entry name" value="Type I PLP-dependent aspartate aminotransferase-like (Major domain)"/>
    <property type="match status" value="1"/>
</dbReference>
<dbReference type="InterPro" id="IPR054542">
    <property type="entry name" value="Cys_met_metab_PP"/>
</dbReference>
<dbReference type="Pfam" id="PF01053">
    <property type="entry name" value="Cys_Met_Meta_PP"/>
    <property type="match status" value="1"/>
</dbReference>
<dbReference type="GO" id="GO:0071268">
    <property type="term" value="P:homocysteine biosynthetic process"/>
    <property type="evidence" value="ECO:0007669"/>
    <property type="project" value="InterPro"/>
</dbReference>
<comment type="caution">
    <text evidence="6">The sequence shown here is derived from an EMBL/GenBank/DDBJ whole genome shotgun (WGS) entry which is preliminary data.</text>
</comment>
<evidence type="ECO:0000256" key="1">
    <source>
        <dbReference type="ARBA" id="ARBA00001933"/>
    </source>
</evidence>
<dbReference type="InterPro" id="IPR015422">
    <property type="entry name" value="PyrdxlP-dep_Trfase_small"/>
</dbReference>
<dbReference type="InterPro" id="IPR006234">
    <property type="entry name" value="O-succ-hSer_sulfhydrylase"/>
</dbReference>
<dbReference type="PANTHER" id="PTHR11808:SF80">
    <property type="entry name" value="CYSTATHIONINE GAMMA-LYASE"/>
    <property type="match status" value="1"/>
</dbReference>
<dbReference type="NCBIfam" id="NF006003">
    <property type="entry name" value="PRK08133.1"/>
    <property type="match status" value="1"/>
</dbReference>
<dbReference type="GO" id="GO:0016846">
    <property type="term" value="F:carbon-sulfur lyase activity"/>
    <property type="evidence" value="ECO:0007669"/>
    <property type="project" value="TreeGrafter"/>
</dbReference>
<dbReference type="SUPFAM" id="SSF53383">
    <property type="entry name" value="PLP-dependent transferases"/>
    <property type="match status" value="1"/>
</dbReference>
<dbReference type="HAMAP" id="MF_02056">
    <property type="entry name" value="MetZ"/>
    <property type="match status" value="1"/>
</dbReference>
<dbReference type="GO" id="GO:0005737">
    <property type="term" value="C:cytoplasm"/>
    <property type="evidence" value="ECO:0007669"/>
    <property type="project" value="TreeGrafter"/>
</dbReference>
<dbReference type="UniPathway" id="UPA00051">
    <property type="reaction ID" value="UER00449"/>
</dbReference>
<comment type="pathway">
    <text evidence="3">Amino-acid biosynthesis; L-methionine biosynthesis via de novo pathway; L-homocysteine from O-succinyl-L-homoserine: step 1/1.</text>
</comment>
<evidence type="ECO:0000256" key="3">
    <source>
        <dbReference type="HAMAP-Rule" id="MF_02056"/>
    </source>
</evidence>
<dbReference type="FunFam" id="3.40.640.10:FF:000046">
    <property type="entry name" value="Cystathionine gamma-lyase"/>
    <property type="match status" value="1"/>
</dbReference>
<keyword evidence="3 6" id="KW-0808">Transferase</keyword>
<reference evidence="6 7" key="1">
    <citation type="submission" date="2014-09" db="EMBL/GenBank/DDBJ databases">
        <authorList>
            <person name="Grob C."/>
            <person name="Taubert M."/>
            <person name="Howat A.M."/>
            <person name="Burns O.J."/>
            <person name="Dixon J.L."/>
            <person name="Chen Y."/>
            <person name="Murrell J.C."/>
        </authorList>
    </citation>
    <scope>NUCLEOTIDE SEQUENCE [LARGE SCALE GENOMIC DNA]</scope>
    <source>
        <strain evidence="6">L4</strain>
    </source>
</reference>
<dbReference type="Proteomes" id="UP000029999">
    <property type="component" value="Unassembled WGS sequence"/>
</dbReference>
<organism evidence="6 7">
    <name type="scientific">Methylophaga thiooxydans</name>
    <dbReference type="NCBI Taxonomy" id="392484"/>
    <lineage>
        <taxon>Bacteria</taxon>
        <taxon>Pseudomonadati</taxon>
        <taxon>Pseudomonadota</taxon>
        <taxon>Gammaproteobacteria</taxon>
        <taxon>Thiotrichales</taxon>
        <taxon>Piscirickettsiaceae</taxon>
        <taxon>Methylophaga</taxon>
    </lineage>
</organism>
<keyword evidence="2 3" id="KW-0663">Pyridoxal phosphate</keyword>
<dbReference type="Gene3D" id="3.90.1150.10">
    <property type="entry name" value="Aspartate Aminotransferase, domain 1"/>
    <property type="match status" value="1"/>
</dbReference>
<dbReference type="EMBL" id="JRQD01000008">
    <property type="protein sequence ID" value="KGM05757.1"/>
    <property type="molecule type" value="Genomic_DNA"/>
</dbReference>
<comment type="catalytic activity">
    <reaction evidence="3">
        <text>O-succinyl-L-homoserine + hydrogen sulfide = L-homocysteine + succinate</text>
        <dbReference type="Rhea" id="RHEA:27826"/>
        <dbReference type="ChEBI" id="CHEBI:29919"/>
        <dbReference type="ChEBI" id="CHEBI:30031"/>
        <dbReference type="ChEBI" id="CHEBI:57661"/>
        <dbReference type="ChEBI" id="CHEBI:58199"/>
    </reaction>
</comment>
<dbReference type="GO" id="GO:0071266">
    <property type="term" value="P:'de novo' L-methionine biosynthetic process"/>
    <property type="evidence" value="ECO:0007669"/>
    <property type="project" value="UniProtKB-UniRule"/>
</dbReference>
<gene>
    <name evidence="3" type="primary">metZ</name>
    <name evidence="6" type="ORF">LP43_2506</name>
</gene>
<dbReference type="PIRSF" id="PIRSF001434">
    <property type="entry name" value="CGS"/>
    <property type="match status" value="1"/>
</dbReference>